<proteinExistence type="evidence at transcript level"/>
<evidence type="ECO:0000256" key="5">
    <source>
        <dbReference type="ARBA" id="ARBA00022989"/>
    </source>
</evidence>
<feature type="transmembrane region" description="Helical" evidence="8">
    <location>
        <begin position="471"/>
        <end position="492"/>
    </location>
</feature>
<dbReference type="InterPro" id="IPR002159">
    <property type="entry name" value="CD36_fam"/>
</dbReference>
<dbReference type="GO" id="GO:0005737">
    <property type="term" value="C:cytoplasm"/>
    <property type="evidence" value="ECO:0007669"/>
    <property type="project" value="TreeGrafter"/>
</dbReference>
<reference evidence="9" key="1">
    <citation type="submission" date="2023-05" db="EMBL/GenBank/DDBJ databases">
        <authorList>
            <person name="Pathak J."/>
            <person name="Thiruvengadam V."/>
            <person name="Gracy G.R."/>
            <person name="M M."/>
        </authorList>
    </citation>
    <scope>NUCLEOTIDE SEQUENCE</scope>
    <source>
        <tissue evidence="9">Head and antenna</tissue>
    </source>
</reference>
<sequence>MLGKHSKTFFAVSLGAVIVSVILAAWGFPKIVSKQIQKNVQIDNSSAMFEKWRKLPMPLIFKIYVFNVTNPEDINTGARPKLQEIGPYVYKEYRERTVLGYGENDTVKYMLKKTFEFDQEATGALREDDVLTVINFSYMAAILTVQDMMPSIVGVVNGALEQFFSNLTDPFLRVKVKDLFFDGIYVSCTGNHSALGLVCGKLKSDAPATMRPAEDGSGFYFSMFSHMNRTASGPYEMVRGRDNIKDLGHIVSYRGRRDTSARWMRDPYCGRLNGSDGAIYPPIDEDNVPEKLYTFEPEVCRSMFANLVGKSTVHNMSAYYYEISRDALASKSANPSNKCFCKKNWSANHDGCLLMGVLNLMPCQDAPAIASLPHFYLASEELLEFFDGGISPDREKHNTYVYLDPITGVVLQGLRRLQFNIELRNIPTVPQLARVPTGLFPMLWIEEGADLPESVLDELRQSHSLLGYVEAVRWILLAVSIVALIASCIAVARSGAIPMWPRNTNSVSFILNPHPTTDINKVH</sequence>
<evidence type="ECO:0000256" key="1">
    <source>
        <dbReference type="ARBA" id="ARBA00004236"/>
    </source>
</evidence>
<evidence type="ECO:0000256" key="8">
    <source>
        <dbReference type="SAM" id="Phobius"/>
    </source>
</evidence>
<dbReference type="Pfam" id="PF01130">
    <property type="entry name" value="CD36"/>
    <property type="match status" value="1"/>
</dbReference>
<comment type="similarity">
    <text evidence="2">Belongs to the CD36 family.</text>
</comment>
<evidence type="ECO:0000256" key="2">
    <source>
        <dbReference type="ARBA" id="ARBA00010532"/>
    </source>
</evidence>
<keyword evidence="4 8" id="KW-0812">Transmembrane</keyword>
<keyword evidence="7" id="KW-0325">Glycoprotein</keyword>
<dbReference type="EMBL" id="OQ970435">
    <property type="protein sequence ID" value="WLL73947.1"/>
    <property type="molecule type" value="mRNA"/>
</dbReference>
<accession>A0AA49X7H8</accession>
<dbReference type="PRINTS" id="PR01609">
    <property type="entry name" value="CD36FAMILY"/>
</dbReference>
<comment type="subcellular location">
    <subcellularLocation>
        <location evidence="1">Cell membrane</location>
    </subcellularLocation>
</comment>
<organism evidence="9">
    <name type="scientific">Leucinodes orbonalis</name>
    <dbReference type="NCBI Taxonomy" id="711050"/>
    <lineage>
        <taxon>Eukaryota</taxon>
        <taxon>Metazoa</taxon>
        <taxon>Ecdysozoa</taxon>
        <taxon>Arthropoda</taxon>
        <taxon>Hexapoda</taxon>
        <taxon>Insecta</taxon>
        <taxon>Pterygota</taxon>
        <taxon>Neoptera</taxon>
        <taxon>Endopterygota</taxon>
        <taxon>Lepidoptera</taxon>
        <taxon>Glossata</taxon>
        <taxon>Ditrysia</taxon>
        <taxon>Pyraloidea</taxon>
        <taxon>Crambidae</taxon>
        <taxon>Spilomelinae</taxon>
        <taxon>Leucinodes</taxon>
    </lineage>
</organism>
<dbReference type="PANTHER" id="PTHR11923">
    <property type="entry name" value="SCAVENGER RECEPTOR CLASS B TYPE-1 SR-B1"/>
    <property type="match status" value="1"/>
</dbReference>
<evidence type="ECO:0000313" key="9">
    <source>
        <dbReference type="EMBL" id="WLL73947.1"/>
    </source>
</evidence>
<protein>
    <submittedName>
        <fullName evidence="9">Sensory neuron membrane protein</fullName>
    </submittedName>
</protein>
<evidence type="ECO:0000256" key="3">
    <source>
        <dbReference type="ARBA" id="ARBA00022475"/>
    </source>
</evidence>
<dbReference type="GO" id="GO:0005886">
    <property type="term" value="C:plasma membrane"/>
    <property type="evidence" value="ECO:0007669"/>
    <property type="project" value="UniProtKB-SubCell"/>
</dbReference>
<dbReference type="GO" id="GO:0005044">
    <property type="term" value="F:scavenger receptor activity"/>
    <property type="evidence" value="ECO:0007669"/>
    <property type="project" value="TreeGrafter"/>
</dbReference>
<keyword evidence="6 8" id="KW-0472">Membrane</keyword>
<name>A0AA49X7H8_9NEOP</name>
<evidence type="ECO:0000256" key="7">
    <source>
        <dbReference type="ARBA" id="ARBA00023180"/>
    </source>
</evidence>
<evidence type="ECO:0000256" key="4">
    <source>
        <dbReference type="ARBA" id="ARBA00022692"/>
    </source>
</evidence>
<dbReference type="AlphaFoldDB" id="A0AA49X7H8"/>
<dbReference type="PANTHER" id="PTHR11923:SF93">
    <property type="entry name" value="GH07959P-RELATED"/>
    <property type="match status" value="1"/>
</dbReference>
<keyword evidence="5 8" id="KW-1133">Transmembrane helix</keyword>
<evidence type="ECO:0000256" key="6">
    <source>
        <dbReference type="ARBA" id="ARBA00023136"/>
    </source>
</evidence>
<keyword evidence="3" id="KW-1003">Cell membrane</keyword>